<dbReference type="InterPro" id="IPR024654">
    <property type="entry name" value="Calcineurin-like_PHP_lpxH"/>
</dbReference>
<dbReference type="AlphaFoldDB" id="A0A3S1DUM1"/>
<dbReference type="Pfam" id="PF12850">
    <property type="entry name" value="Metallophos_2"/>
    <property type="match status" value="1"/>
</dbReference>
<dbReference type="OrthoDB" id="9813918at2"/>
<evidence type="ECO:0000256" key="1">
    <source>
        <dbReference type="ARBA" id="ARBA00008950"/>
    </source>
</evidence>
<reference evidence="3 4" key="1">
    <citation type="submission" date="2018-12" db="EMBL/GenBank/DDBJ databases">
        <authorList>
            <person name="Sun L."/>
            <person name="Chen Z."/>
        </authorList>
    </citation>
    <scope>NUCLEOTIDE SEQUENCE [LARGE SCALE GENOMIC DNA]</scope>
    <source>
        <strain evidence="3 4">3-5-3</strain>
    </source>
</reference>
<dbReference type="InterPro" id="IPR029052">
    <property type="entry name" value="Metallo-depent_PP-like"/>
</dbReference>
<dbReference type="EMBL" id="RZNX01000012">
    <property type="protein sequence ID" value="RUT28021.1"/>
    <property type="molecule type" value="Genomic_DNA"/>
</dbReference>
<keyword evidence="4" id="KW-1185">Reference proteome</keyword>
<proteinExistence type="inferred from homology"/>
<dbReference type="GO" id="GO:0016791">
    <property type="term" value="F:phosphatase activity"/>
    <property type="evidence" value="ECO:0007669"/>
    <property type="project" value="TreeGrafter"/>
</dbReference>
<organism evidence="3 4">
    <name type="scientific">Paenibacillus zeisoli</name>
    <dbReference type="NCBI Taxonomy" id="2496267"/>
    <lineage>
        <taxon>Bacteria</taxon>
        <taxon>Bacillati</taxon>
        <taxon>Bacillota</taxon>
        <taxon>Bacilli</taxon>
        <taxon>Bacillales</taxon>
        <taxon>Paenibacillaceae</taxon>
        <taxon>Paenibacillus</taxon>
    </lineage>
</organism>
<name>A0A3S1DUM1_9BACL</name>
<dbReference type="Gene3D" id="3.60.21.10">
    <property type="match status" value="1"/>
</dbReference>
<dbReference type="GO" id="GO:0005737">
    <property type="term" value="C:cytoplasm"/>
    <property type="evidence" value="ECO:0007669"/>
    <property type="project" value="TreeGrafter"/>
</dbReference>
<dbReference type="SUPFAM" id="SSF56300">
    <property type="entry name" value="Metallo-dependent phosphatases"/>
    <property type="match status" value="1"/>
</dbReference>
<gene>
    <name evidence="3" type="ORF">EJP77_18570</name>
</gene>
<evidence type="ECO:0000259" key="2">
    <source>
        <dbReference type="Pfam" id="PF12850"/>
    </source>
</evidence>
<dbReference type="PIRSF" id="PIRSF000883">
    <property type="entry name" value="Pesterase_MJ0912"/>
    <property type="match status" value="1"/>
</dbReference>
<dbReference type="InterPro" id="IPR050126">
    <property type="entry name" value="Ap4A_hydrolase"/>
</dbReference>
<dbReference type="PANTHER" id="PTHR42850:SF2">
    <property type="entry name" value="BLL5683 PROTEIN"/>
    <property type="match status" value="1"/>
</dbReference>
<comment type="caution">
    <text evidence="3">The sequence shown here is derived from an EMBL/GenBank/DDBJ whole genome shotgun (WGS) entry which is preliminary data.</text>
</comment>
<accession>A0A3S1DUM1</accession>
<comment type="similarity">
    <text evidence="1">Belongs to the metallophosphoesterase superfamily. YfcE family.</text>
</comment>
<dbReference type="InterPro" id="IPR011152">
    <property type="entry name" value="Pesterase_MJ0912"/>
</dbReference>
<evidence type="ECO:0000313" key="3">
    <source>
        <dbReference type="EMBL" id="RUT28021.1"/>
    </source>
</evidence>
<sequence length="243" mass="27038">MNRIAIISDIHGNVPALQAVLKDIGRRGVSSIYCLGDLIGKGPSGDVAVDLVKANCERVVRGNWDDFIGKETTNGALKWHQERLGPEGLEYLGALPFSIEFLMSGRYVRLFHASPRSLYERIQPWDSHESRLSLCEGSELCRDPRPADVIGYGDIHNAYLQHLDGKTLFNTGSVGNPLDLTSASYVILEGEYGSRETADMNIQFVRVTYDIEAAIQEAVDAEMPMLNEYIQELRTAKYRGITT</sequence>
<dbReference type="RefSeq" id="WP_127200760.1">
    <property type="nucleotide sequence ID" value="NZ_RZNX01000012.1"/>
</dbReference>
<dbReference type="Proteomes" id="UP000272464">
    <property type="component" value="Unassembled WGS sequence"/>
</dbReference>
<dbReference type="PANTHER" id="PTHR42850">
    <property type="entry name" value="METALLOPHOSPHOESTERASE"/>
    <property type="match status" value="1"/>
</dbReference>
<evidence type="ECO:0000313" key="4">
    <source>
        <dbReference type="Proteomes" id="UP000272464"/>
    </source>
</evidence>
<protein>
    <submittedName>
        <fullName evidence="3">Metallophosphoesterase</fullName>
    </submittedName>
</protein>
<feature type="domain" description="Calcineurin-like phosphoesterase" evidence="2">
    <location>
        <begin position="3"/>
        <end position="189"/>
    </location>
</feature>